<name>A0A396GUA0_MEDTR</name>
<comment type="catalytic activity">
    <reaction evidence="13">
        <text>cyclohexanecarbaldehyde + hydrogen cyanide = (2S)-2-cyclohexyl-2-hydroxyacetonitrile</text>
        <dbReference type="Rhea" id="RHEA:77423"/>
        <dbReference type="ChEBI" id="CHEBI:18407"/>
        <dbReference type="ChEBI" id="CHEBI:197359"/>
        <dbReference type="ChEBI" id="CHEBI:197360"/>
    </reaction>
</comment>
<dbReference type="InterPro" id="IPR029058">
    <property type="entry name" value="AB_hydrolase_fold"/>
</dbReference>
<proteinExistence type="inferred from homology"/>
<evidence type="ECO:0000256" key="7">
    <source>
        <dbReference type="ARBA" id="ARBA00051647"/>
    </source>
</evidence>
<dbReference type="SUPFAM" id="SSF53474">
    <property type="entry name" value="alpha/beta-Hydrolases"/>
    <property type="match status" value="1"/>
</dbReference>
<evidence type="ECO:0000259" key="21">
    <source>
        <dbReference type="Pfam" id="PF00561"/>
    </source>
</evidence>
<evidence type="ECO:0000256" key="1">
    <source>
        <dbReference type="ARBA" id="ARBA00022801"/>
    </source>
</evidence>
<comment type="catalytic activity">
    <reaction evidence="9">
        <text>acrolein + hydrogen cyanide = (2S)-2-hydroxybut-3-enenitrile</text>
        <dbReference type="Rhea" id="RHEA:77411"/>
        <dbReference type="ChEBI" id="CHEBI:15368"/>
        <dbReference type="ChEBI" id="CHEBI:18407"/>
        <dbReference type="ChEBI" id="CHEBI:197356"/>
    </reaction>
</comment>
<feature type="domain" description="AB hydrolase-1" evidence="21">
    <location>
        <begin position="55"/>
        <end position="285"/>
    </location>
</feature>
<protein>
    <recommendedName>
        <fullName evidence="17">(S)-hydroxynitrile lyase</fullName>
        <ecNumber evidence="16">4.1.2.47</ecNumber>
    </recommendedName>
    <alternativeName>
        <fullName evidence="18">2-hydroxy-2-methylpropanenitrile lyase</fullName>
    </alternativeName>
    <alternativeName>
        <fullName evidence="19">Acetone cyanohydrin lyase</fullName>
    </alternativeName>
    <alternativeName>
        <fullName evidence="20">Hydroxynitrile lyase</fullName>
    </alternativeName>
</protein>
<comment type="catalytic activity">
    <reaction evidence="4">
        <text>2-hydroxy-2-methylpropanenitrile = acetone + hydrogen cyanide</text>
        <dbReference type="Rhea" id="RHEA:11932"/>
        <dbReference type="ChEBI" id="CHEBI:15347"/>
        <dbReference type="ChEBI" id="CHEBI:15348"/>
        <dbReference type="ChEBI" id="CHEBI:18407"/>
    </reaction>
    <physiologicalReaction direction="left-to-right" evidence="4">
        <dbReference type="Rhea" id="RHEA:11933"/>
    </physiologicalReaction>
</comment>
<dbReference type="InterPro" id="IPR045889">
    <property type="entry name" value="MES/HNL"/>
</dbReference>
<sequence>MPISTNLLTFLLFIVDIYSRIRMVKTILSSNILYYTTTTIIIMSTQNLIARKHYVLVHGACHGAWSWYKIKPRLESAGHVVTVLDLSASGTNLKKLEDVDTISEYSEPLLKLMATIPQNEKVILVGHSLGGLSIALAMEQFPEKVAVGVFLTAFLPDIEHNASYVMEKYIESTPAAEWLDTEFCQCGNKTSMFFGPKFLSHKLYQLSSTEDLELAKTLLRPGSLFMEDLTQQDNFSKQGYGSVQRAFIVCNEDLGIPLKFQHWMIQNAGINDVYEIKGADHMAMICKPQELCDSLNQIALKYA</sequence>
<dbReference type="Proteomes" id="UP000265566">
    <property type="component" value="Chromosome 8"/>
</dbReference>
<evidence type="ECO:0000256" key="2">
    <source>
        <dbReference type="ARBA" id="ARBA00050104"/>
    </source>
</evidence>
<accession>A0A396GUA0</accession>
<reference evidence="23" key="1">
    <citation type="journal article" date="2018" name="Nat. Plants">
        <title>Whole-genome landscape of Medicago truncatula symbiotic genes.</title>
        <authorList>
            <person name="Pecrix Y."/>
            <person name="Staton S.E."/>
            <person name="Sallet E."/>
            <person name="Lelandais-Briere C."/>
            <person name="Moreau S."/>
            <person name="Carrere S."/>
            <person name="Blein T."/>
            <person name="Jardinaud M.F."/>
            <person name="Latrasse D."/>
            <person name="Zouine M."/>
            <person name="Zahm M."/>
            <person name="Kreplak J."/>
            <person name="Mayjonade B."/>
            <person name="Satge C."/>
            <person name="Perez M."/>
            <person name="Cauet S."/>
            <person name="Marande W."/>
            <person name="Chantry-Darmon C."/>
            <person name="Lopez-Roques C."/>
            <person name="Bouchez O."/>
            <person name="Berard A."/>
            <person name="Debelle F."/>
            <person name="Munos S."/>
            <person name="Bendahmane A."/>
            <person name="Berges H."/>
            <person name="Niebel A."/>
            <person name="Buitink J."/>
            <person name="Frugier F."/>
            <person name="Benhamed M."/>
            <person name="Crespi M."/>
            <person name="Gouzy J."/>
            <person name="Gamas P."/>
        </authorList>
    </citation>
    <scope>NUCLEOTIDE SEQUENCE [LARGE SCALE GENOMIC DNA]</scope>
    <source>
        <strain evidence="23">cv. Jemalong A17</strain>
    </source>
</reference>
<comment type="catalytic activity">
    <reaction evidence="14">
        <text>an aromatic (S)-hydroxynitrile = an aromatic aldehyde + hydrogen cyanide</text>
        <dbReference type="Rhea" id="RHEA:54660"/>
        <dbReference type="ChEBI" id="CHEBI:18407"/>
        <dbReference type="ChEBI" id="CHEBI:33855"/>
        <dbReference type="ChEBI" id="CHEBI:138306"/>
        <dbReference type="EC" id="4.1.2.47"/>
    </reaction>
</comment>
<evidence type="ECO:0000256" key="12">
    <source>
        <dbReference type="ARBA" id="ARBA00052600"/>
    </source>
</evidence>
<evidence type="ECO:0000313" key="23">
    <source>
        <dbReference type="Proteomes" id="UP000265566"/>
    </source>
</evidence>
<evidence type="ECO:0000256" key="6">
    <source>
        <dbReference type="ARBA" id="ARBA00050608"/>
    </source>
</evidence>
<comment type="catalytic activity">
    <reaction evidence="8">
        <text>a disubstituted aliphatic (S)-hydroxynitrile = a ketone + hydrogen cyanide</text>
        <dbReference type="Rhea" id="RHEA:56592"/>
        <dbReference type="ChEBI" id="CHEBI:17087"/>
        <dbReference type="ChEBI" id="CHEBI:18407"/>
        <dbReference type="ChEBI" id="CHEBI:140597"/>
        <dbReference type="EC" id="4.1.2.47"/>
    </reaction>
</comment>
<dbReference type="GO" id="GO:0016787">
    <property type="term" value="F:hydrolase activity"/>
    <property type="evidence" value="ECO:0007669"/>
    <property type="project" value="UniProtKB-KW"/>
</dbReference>
<comment type="catalytic activity">
    <reaction evidence="6">
        <text>formylthiophene + hydrogen cyanide = (2R)-2-hydroxy-2-(thiophen-2-yl)acetonitrile</text>
        <dbReference type="Rhea" id="RHEA:77455"/>
        <dbReference type="ChEBI" id="CHEBI:18407"/>
        <dbReference type="ChEBI" id="CHEBI:87301"/>
        <dbReference type="ChEBI" id="CHEBI:197332"/>
    </reaction>
</comment>
<dbReference type="PANTHER" id="PTHR10992:SF1083">
    <property type="entry name" value="METHYLESTERASE 1"/>
    <property type="match status" value="1"/>
</dbReference>
<comment type="catalytic activity">
    <reaction evidence="12">
        <text>2,2-dimethylpropanal + hydrogen cyanide = (2S)-2-hydroxy-3,3-dimethylbutanenitrile</text>
        <dbReference type="Rhea" id="RHEA:77407"/>
        <dbReference type="ChEBI" id="CHEBI:18407"/>
        <dbReference type="ChEBI" id="CHEBI:141557"/>
        <dbReference type="ChEBI" id="CHEBI:197355"/>
    </reaction>
</comment>
<dbReference type="PANTHER" id="PTHR10992">
    <property type="entry name" value="METHYLESTERASE FAMILY MEMBER"/>
    <property type="match status" value="1"/>
</dbReference>
<evidence type="ECO:0000256" key="19">
    <source>
        <dbReference type="ARBA" id="ARBA00078291"/>
    </source>
</evidence>
<evidence type="ECO:0000256" key="5">
    <source>
        <dbReference type="ARBA" id="ARBA00050358"/>
    </source>
</evidence>
<comment type="similarity">
    <text evidence="15">Belongs to the AB hydrolase superfamily. Hydroxynitrile lyase family.</text>
</comment>
<comment type="catalytic activity">
    <reaction evidence="2">
        <text>4-methoxybenzaldehyde + hydrogen cyanide = (2S)-2-hydroxy-2-(4-methoxyphenyl)acetonitrile</text>
        <dbReference type="Rhea" id="RHEA:77447"/>
        <dbReference type="ChEBI" id="CHEBI:18407"/>
        <dbReference type="ChEBI" id="CHEBI:28235"/>
        <dbReference type="ChEBI" id="CHEBI:197328"/>
    </reaction>
</comment>
<evidence type="ECO:0000256" key="4">
    <source>
        <dbReference type="ARBA" id="ARBA00050262"/>
    </source>
</evidence>
<dbReference type="Pfam" id="PF00561">
    <property type="entry name" value="Abhydrolase_1"/>
    <property type="match status" value="1"/>
</dbReference>
<evidence type="ECO:0000256" key="18">
    <source>
        <dbReference type="ARBA" id="ARBA00076040"/>
    </source>
</evidence>
<organism evidence="22 23">
    <name type="scientific">Medicago truncatula</name>
    <name type="common">Barrel medic</name>
    <name type="synonym">Medicago tribuloides</name>
    <dbReference type="NCBI Taxonomy" id="3880"/>
    <lineage>
        <taxon>Eukaryota</taxon>
        <taxon>Viridiplantae</taxon>
        <taxon>Streptophyta</taxon>
        <taxon>Embryophyta</taxon>
        <taxon>Tracheophyta</taxon>
        <taxon>Spermatophyta</taxon>
        <taxon>Magnoliopsida</taxon>
        <taxon>eudicotyledons</taxon>
        <taxon>Gunneridae</taxon>
        <taxon>Pentapetalae</taxon>
        <taxon>rosids</taxon>
        <taxon>fabids</taxon>
        <taxon>Fabales</taxon>
        <taxon>Fabaceae</taxon>
        <taxon>Papilionoideae</taxon>
        <taxon>50 kb inversion clade</taxon>
        <taxon>NPAAA clade</taxon>
        <taxon>Hologalegina</taxon>
        <taxon>IRL clade</taxon>
        <taxon>Trifolieae</taxon>
        <taxon>Medicago</taxon>
    </lineage>
</organism>
<evidence type="ECO:0000256" key="20">
    <source>
        <dbReference type="ARBA" id="ARBA00079794"/>
    </source>
</evidence>
<dbReference type="EMBL" id="PSQE01000008">
    <property type="protein sequence ID" value="RHN42187.1"/>
    <property type="molecule type" value="Genomic_DNA"/>
</dbReference>
<dbReference type="Gramene" id="rna48598">
    <property type="protein sequence ID" value="RHN42187.1"/>
    <property type="gene ID" value="gene48598"/>
</dbReference>
<evidence type="ECO:0000256" key="3">
    <source>
        <dbReference type="ARBA" id="ARBA00050241"/>
    </source>
</evidence>
<evidence type="ECO:0000256" key="8">
    <source>
        <dbReference type="ARBA" id="ARBA00051735"/>
    </source>
</evidence>
<keyword evidence="1 22" id="KW-0378">Hydrolase</keyword>
<comment type="catalytic activity">
    <reaction evidence="3">
        <text>a monosubstituted aliphatic (S)-hydroxynitrile = an aldehyde + hydrogen cyanide</text>
        <dbReference type="Rhea" id="RHEA:56588"/>
        <dbReference type="ChEBI" id="CHEBI:17478"/>
        <dbReference type="ChEBI" id="CHEBI:18407"/>
        <dbReference type="ChEBI" id="CHEBI:140596"/>
        <dbReference type="EC" id="4.1.2.47"/>
    </reaction>
</comment>
<evidence type="ECO:0000256" key="14">
    <source>
        <dbReference type="ARBA" id="ARBA00052826"/>
    </source>
</evidence>
<dbReference type="GO" id="GO:0052891">
    <property type="term" value="F:aliphatic (S)-hydroxynitrile lyase activity"/>
    <property type="evidence" value="ECO:0007669"/>
    <property type="project" value="RHEA"/>
</dbReference>
<gene>
    <name evidence="22" type="ORF">MtrunA17_Chr8g0374141</name>
</gene>
<evidence type="ECO:0000256" key="17">
    <source>
        <dbReference type="ARBA" id="ARBA00069221"/>
    </source>
</evidence>
<evidence type="ECO:0000256" key="13">
    <source>
        <dbReference type="ARBA" id="ARBA00052609"/>
    </source>
</evidence>
<dbReference type="FunFam" id="3.40.50.1820:FF:000051">
    <property type="entry name" value="(S)-hydroxynitrile lyase"/>
    <property type="match status" value="1"/>
</dbReference>
<comment type="catalytic activity">
    <reaction evidence="5">
        <text>benzaldehyde + hydrogen cyanide = (S)-mandelonitrile</text>
        <dbReference type="Rhea" id="RHEA:77427"/>
        <dbReference type="ChEBI" id="CHEBI:17169"/>
        <dbReference type="ChEBI" id="CHEBI:18407"/>
        <dbReference type="ChEBI" id="CHEBI:36941"/>
    </reaction>
</comment>
<comment type="catalytic activity">
    <reaction evidence="11">
        <text>3-formylthiophene + hydrogen cyanide = (2S)-2-hydroxy-2-(thiophen-3-yl)acetonitrile</text>
        <dbReference type="Rhea" id="RHEA:77459"/>
        <dbReference type="ChEBI" id="CHEBI:18407"/>
        <dbReference type="ChEBI" id="CHEBI:87611"/>
        <dbReference type="ChEBI" id="CHEBI:197333"/>
    </reaction>
</comment>
<evidence type="ECO:0000256" key="16">
    <source>
        <dbReference type="ARBA" id="ARBA00066572"/>
    </source>
</evidence>
<dbReference type="Gene3D" id="3.40.50.1820">
    <property type="entry name" value="alpha/beta hydrolase"/>
    <property type="match status" value="1"/>
</dbReference>
<evidence type="ECO:0000313" key="22">
    <source>
        <dbReference type="EMBL" id="RHN42187.1"/>
    </source>
</evidence>
<evidence type="ECO:0000256" key="15">
    <source>
        <dbReference type="ARBA" id="ARBA00060885"/>
    </source>
</evidence>
<dbReference type="GO" id="GO:0052892">
    <property type="term" value="F:aromatic (S)-hydroxynitrile lyase activity"/>
    <property type="evidence" value="ECO:0007669"/>
    <property type="project" value="RHEA"/>
</dbReference>
<comment type="catalytic activity">
    <reaction evidence="10">
        <text>2-methylpropanal + hydrogen cyanide = (2S)-2-hydroxy-3-methylbutanenitrile</text>
        <dbReference type="Rhea" id="RHEA:77403"/>
        <dbReference type="ChEBI" id="CHEBI:18407"/>
        <dbReference type="ChEBI" id="CHEBI:48943"/>
        <dbReference type="ChEBI" id="CHEBI:197354"/>
    </reaction>
</comment>
<comment type="caution">
    <text evidence="22">The sequence shown here is derived from an EMBL/GenBank/DDBJ whole genome shotgun (WGS) entry which is preliminary data.</text>
</comment>
<evidence type="ECO:0000256" key="9">
    <source>
        <dbReference type="ARBA" id="ARBA00051977"/>
    </source>
</evidence>
<evidence type="ECO:0000256" key="10">
    <source>
        <dbReference type="ARBA" id="ARBA00052033"/>
    </source>
</evidence>
<evidence type="ECO:0000256" key="11">
    <source>
        <dbReference type="ARBA" id="ARBA00052511"/>
    </source>
</evidence>
<dbReference type="InterPro" id="IPR000073">
    <property type="entry name" value="AB_hydrolase_1"/>
</dbReference>
<dbReference type="AlphaFoldDB" id="A0A396GUA0"/>
<comment type="catalytic activity">
    <reaction evidence="7">
        <text>butan-2-one + hydrogen cyanide = 2-hydroxy-2-methylbutanenitrile</text>
        <dbReference type="Rhea" id="RHEA:77467"/>
        <dbReference type="ChEBI" id="CHEBI:18407"/>
        <dbReference type="ChEBI" id="CHEBI:28398"/>
        <dbReference type="ChEBI" id="CHEBI:60954"/>
    </reaction>
    <physiologicalReaction direction="right-to-left" evidence="7">
        <dbReference type="Rhea" id="RHEA:77469"/>
    </physiologicalReaction>
</comment>
<dbReference type="EC" id="4.1.2.47" evidence="16"/>